<name>A0A8X6FRQ8_TRICU</name>
<dbReference type="Pfam" id="PF13672">
    <property type="entry name" value="PP2C_2"/>
    <property type="match status" value="1"/>
</dbReference>
<dbReference type="Proteomes" id="UP000887116">
    <property type="component" value="Unassembled WGS sequence"/>
</dbReference>
<gene>
    <name evidence="3" type="primary">CG9801</name>
    <name evidence="3" type="ORF">TNCT_344751</name>
</gene>
<evidence type="ECO:0000256" key="1">
    <source>
        <dbReference type="SAM" id="MobiDB-lite"/>
    </source>
</evidence>
<dbReference type="PROSITE" id="PS51746">
    <property type="entry name" value="PPM_2"/>
    <property type="match status" value="1"/>
</dbReference>
<proteinExistence type="predicted"/>
<feature type="domain" description="PPM-type phosphatase" evidence="2">
    <location>
        <begin position="173"/>
        <end position="481"/>
    </location>
</feature>
<dbReference type="InterPro" id="IPR001932">
    <property type="entry name" value="PPM-type_phosphatase-like_dom"/>
</dbReference>
<protein>
    <submittedName>
        <fullName evidence="3">PP2C-like domain-containing protein CG9801</fullName>
    </submittedName>
</protein>
<dbReference type="PANTHER" id="PTHR21586:SF0">
    <property type="entry name" value="PP2C-LIKE DOMAIN-CONTAINING PROTEIN CG9801"/>
    <property type="match status" value="1"/>
</dbReference>
<dbReference type="SMART" id="SM00332">
    <property type="entry name" value="PP2Cc"/>
    <property type="match status" value="1"/>
</dbReference>
<evidence type="ECO:0000259" key="2">
    <source>
        <dbReference type="PROSITE" id="PS51746"/>
    </source>
</evidence>
<reference evidence="3" key="1">
    <citation type="submission" date="2020-07" db="EMBL/GenBank/DDBJ databases">
        <title>Multicomponent nature underlies the extraordinary mechanical properties of spider dragline silk.</title>
        <authorList>
            <person name="Kono N."/>
            <person name="Nakamura H."/>
            <person name="Mori M."/>
            <person name="Yoshida Y."/>
            <person name="Ohtoshi R."/>
            <person name="Malay A.D."/>
            <person name="Moran D.A.P."/>
            <person name="Tomita M."/>
            <person name="Numata K."/>
            <person name="Arakawa K."/>
        </authorList>
    </citation>
    <scope>NUCLEOTIDE SEQUENCE</scope>
</reference>
<keyword evidence="4" id="KW-1185">Reference proteome</keyword>
<dbReference type="EMBL" id="BMAO01013315">
    <property type="protein sequence ID" value="GFQ87835.1"/>
    <property type="molecule type" value="Genomic_DNA"/>
</dbReference>
<sequence length="550" mass="61066">MPTFREKVGGFLRQLSTGQEKKTNYKSPCTSPTSTGSFIHKYLLGEVKKYHPEVLYGKSYYDLPVREIAPLSRKVLSACTGPQGGLTTVDLDAKPFEFPDADVHFIDEDHRDSSENLVKFKDLIKEERQSSHHDDIEPWPDVEQNKHKNNSNPEQKTEEIAGIKDWFSPCESAYGIATTLYECHPVTKENAGNPIADAFAVVMRENSALLVLADGVNWGEKSCLAARCAIHGCVNYLNKVLYREGAGDVTTLDIFISLLRSFSEAHNLILQENGTLTTLCAVVVAQLKKSSKFIACACNVGDSLAYIYSPKYGVREITQGSHDIYSMRDMRDALGALGPVDGINPELSNLTVSMSELDPDDIVFLASDGISDNFDPVVGKFAIPRKVEKRAKTPTDTTIDNARGSNPIATLNVQSEKEIFAIDLNLPVVEAHQRHELTLLRMEDLIINGVNEGDGPCKTAQEICEQMIDFAEKLTIAKRRILEDPDLYKNDDLQVNQAGQRMRRRKVGEKLSMVPGKLDHASIVAYTVGVRFQEKVALIAECESYSDLKC</sequence>
<feature type="region of interest" description="Disordered" evidence="1">
    <location>
        <begin position="128"/>
        <end position="156"/>
    </location>
</feature>
<evidence type="ECO:0000313" key="3">
    <source>
        <dbReference type="EMBL" id="GFQ87835.1"/>
    </source>
</evidence>
<dbReference type="InterPro" id="IPR036457">
    <property type="entry name" value="PPM-type-like_dom_sf"/>
</dbReference>
<accession>A0A8X6FRQ8</accession>
<dbReference type="OrthoDB" id="2556847at2759"/>
<dbReference type="SUPFAM" id="SSF81606">
    <property type="entry name" value="PP2C-like"/>
    <property type="match status" value="1"/>
</dbReference>
<comment type="caution">
    <text evidence="3">The sequence shown here is derived from an EMBL/GenBank/DDBJ whole genome shotgun (WGS) entry which is preliminary data.</text>
</comment>
<dbReference type="PANTHER" id="PTHR21586">
    <property type="entry name" value="TIPA"/>
    <property type="match status" value="1"/>
</dbReference>
<dbReference type="InterPro" id="IPR053287">
    <property type="entry name" value="PP2C-like_domain"/>
</dbReference>
<dbReference type="AlphaFoldDB" id="A0A8X6FRQ8"/>
<dbReference type="Gene3D" id="3.60.40.10">
    <property type="entry name" value="PPM-type phosphatase domain"/>
    <property type="match status" value="1"/>
</dbReference>
<evidence type="ECO:0000313" key="4">
    <source>
        <dbReference type="Proteomes" id="UP000887116"/>
    </source>
</evidence>
<organism evidence="3 4">
    <name type="scientific">Trichonephila clavata</name>
    <name type="common">Joro spider</name>
    <name type="synonym">Nephila clavata</name>
    <dbReference type="NCBI Taxonomy" id="2740835"/>
    <lineage>
        <taxon>Eukaryota</taxon>
        <taxon>Metazoa</taxon>
        <taxon>Ecdysozoa</taxon>
        <taxon>Arthropoda</taxon>
        <taxon>Chelicerata</taxon>
        <taxon>Arachnida</taxon>
        <taxon>Araneae</taxon>
        <taxon>Araneomorphae</taxon>
        <taxon>Entelegynae</taxon>
        <taxon>Araneoidea</taxon>
        <taxon>Nephilidae</taxon>
        <taxon>Trichonephila</taxon>
    </lineage>
</organism>